<dbReference type="InterPro" id="IPR009492">
    <property type="entry name" value="TniQ"/>
</dbReference>
<dbReference type="Proteomes" id="UP001595776">
    <property type="component" value="Unassembled WGS sequence"/>
</dbReference>
<evidence type="ECO:0000313" key="2">
    <source>
        <dbReference type="EMBL" id="MFC4349520.1"/>
    </source>
</evidence>
<evidence type="ECO:0000259" key="1">
    <source>
        <dbReference type="Pfam" id="PF06527"/>
    </source>
</evidence>
<dbReference type="Pfam" id="PF06527">
    <property type="entry name" value="TniQ"/>
    <property type="match status" value="1"/>
</dbReference>
<keyword evidence="3" id="KW-1185">Reference proteome</keyword>
<comment type="caution">
    <text evidence="2">The sequence shown here is derived from an EMBL/GenBank/DDBJ whole genome shotgun (WGS) entry which is preliminary data.</text>
</comment>
<reference evidence="3" key="1">
    <citation type="journal article" date="2019" name="Int. J. Syst. Evol. Microbiol.">
        <title>The Global Catalogue of Microorganisms (GCM) 10K type strain sequencing project: providing services to taxonomists for standard genome sequencing and annotation.</title>
        <authorList>
            <consortium name="The Broad Institute Genomics Platform"/>
            <consortium name="The Broad Institute Genome Sequencing Center for Infectious Disease"/>
            <person name="Wu L."/>
            <person name="Ma J."/>
        </authorList>
    </citation>
    <scope>NUCLEOTIDE SEQUENCE [LARGE SCALE GENOMIC DNA]</scope>
    <source>
        <strain evidence="3">CGMCC 1.15304</strain>
    </source>
</reference>
<dbReference type="EMBL" id="JBHSCR010000028">
    <property type="protein sequence ID" value="MFC4349520.1"/>
    <property type="molecule type" value="Genomic_DNA"/>
</dbReference>
<organism evidence="2 3">
    <name type="scientific">Kordiimonas lipolytica</name>
    <dbReference type="NCBI Taxonomy" id="1662421"/>
    <lineage>
        <taxon>Bacteria</taxon>
        <taxon>Pseudomonadati</taxon>
        <taxon>Pseudomonadota</taxon>
        <taxon>Alphaproteobacteria</taxon>
        <taxon>Kordiimonadales</taxon>
        <taxon>Kordiimonadaceae</taxon>
        <taxon>Kordiimonas</taxon>
    </lineage>
</organism>
<evidence type="ECO:0000313" key="3">
    <source>
        <dbReference type="Proteomes" id="UP001595776"/>
    </source>
</evidence>
<accession>A0ABV8UED4</accession>
<protein>
    <submittedName>
        <fullName evidence="2">TniQ family protein</fullName>
    </submittedName>
</protein>
<sequence length="233" mass="26764">MIVLSGKYWPVHPKPQPFELFSSWLTRIALGNGTSAHNFCQSIWPGKQVWTRDIDVYGWKGLVETLALKTGTPPHQIINLSLSYYEGTVFEEMHGRCPTNWVLPTGIYHRIRRGFGLQWCPKCLQSDPIPYFRRHWRMAFASCCPKHGILLADRCHCCKAPAVPFRKGLVTCFQCTADLRDHPCVPALNEAIIAESELIQRAMDGRTMLPGYQPIFSIAFFDIWHRLLMYRAV</sequence>
<proteinExistence type="predicted"/>
<dbReference type="RefSeq" id="WP_082719841.1">
    <property type="nucleotide sequence ID" value="NZ_JBHSCR010000028.1"/>
</dbReference>
<name>A0ABV8UED4_9PROT</name>
<feature type="domain" description="TniQ" evidence="1">
    <location>
        <begin position="10"/>
        <end position="151"/>
    </location>
</feature>
<gene>
    <name evidence="2" type="ORF">ACFO5Q_16825</name>
</gene>